<proteinExistence type="predicted"/>
<dbReference type="EMBL" id="JASCZI010002799">
    <property type="protein sequence ID" value="MED6116444.1"/>
    <property type="molecule type" value="Genomic_DNA"/>
</dbReference>
<sequence>KTSKDAHASAVNKNPSPAIERNATDGLLQKLDVARKRNYTVQSTAKVFKFCTIHRKPWAGKQRSGYIGNDSRKTRRVSIA</sequence>
<dbReference type="Proteomes" id="UP001341840">
    <property type="component" value="Unassembled WGS sequence"/>
</dbReference>
<organism evidence="2 3">
    <name type="scientific">Stylosanthes scabra</name>
    <dbReference type="NCBI Taxonomy" id="79078"/>
    <lineage>
        <taxon>Eukaryota</taxon>
        <taxon>Viridiplantae</taxon>
        <taxon>Streptophyta</taxon>
        <taxon>Embryophyta</taxon>
        <taxon>Tracheophyta</taxon>
        <taxon>Spermatophyta</taxon>
        <taxon>Magnoliopsida</taxon>
        <taxon>eudicotyledons</taxon>
        <taxon>Gunneridae</taxon>
        <taxon>Pentapetalae</taxon>
        <taxon>rosids</taxon>
        <taxon>fabids</taxon>
        <taxon>Fabales</taxon>
        <taxon>Fabaceae</taxon>
        <taxon>Papilionoideae</taxon>
        <taxon>50 kb inversion clade</taxon>
        <taxon>dalbergioids sensu lato</taxon>
        <taxon>Dalbergieae</taxon>
        <taxon>Pterocarpus clade</taxon>
        <taxon>Stylosanthes</taxon>
    </lineage>
</organism>
<evidence type="ECO:0000313" key="2">
    <source>
        <dbReference type="EMBL" id="MED6116444.1"/>
    </source>
</evidence>
<protein>
    <submittedName>
        <fullName evidence="2">Uncharacterized protein</fullName>
    </submittedName>
</protein>
<feature type="non-terminal residue" evidence="2">
    <location>
        <position position="1"/>
    </location>
</feature>
<feature type="region of interest" description="Disordered" evidence="1">
    <location>
        <begin position="61"/>
        <end position="80"/>
    </location>
</feature>
<evidence type="ECO:0000313" key="3">
    <source>
        <dbReference type="Proteomes" id="UP001341840"/>
    </source>
</evidence>
<accession>A0ABU6QXQ8</accession>
<keyword evidence="3" id="KW-1185">Reference proteome</keyword>
<reference evidence="2 3" key="1">
    <citation type="journal article" date="2023" name="Plants (Basel)">
        <title>Bridging the Gap: Combining Genomics and Transcriptomics Approaches to Understand Stylosanthes scabra, an Orphan Legume from the Brazilian Caatinga.</title>
        <authorList>
            <person name="Ferreira-Neto J.R.C."/>
            <person name="da Silva M.D."/>
            <person name="Binneck E."/>
            <person name="de Melo N.F."/>
            <person name="da Silva R.H."/>
            <person name="de Melo A.L.T.M."/>
            <person name="Pandolfi V."/>
            <person name="Bustamante F.O."/>
            <person name="Brasileiro-Vidal A.C."/>
            <person name="Benko-Iseppon A.M."/>
        </authorList>
    </citation>
    <scope>NUCLEOTIDE SEQUENCE [LARGE SCALE GENOMIC DNA]</scope>
    <source>
        <tissue evidence="2">Leaves</tissue>
    </source>
</reference>
<gene>
    <name evidence="2" type="ORF">PIB30_100398</name>
</gene>
<name>A0ABU6QXQ8_9FABA</name>
<evidence type="ECO:0000256" key="1">
    <source>
        <dbReference type="SAM" id="MobiDB-lite"/>
    </source>
</evidence>
<feature type="region of interest" description="Disordered" evidence="1">
    <location>
        <begin position="1"/>
        <end position="23"/>
    </location>
</feature>
<comment type="caution">
    <text evidence="2">The sequence shown here is derived from an EMBL/GenBank/DDBJ whole genome shotgun (WGS) entry which is preliminary data.</text>
</comment>